<dbReference type="InterPro" id="IPR004561">
    <property type="entry name" value="IsoChor_synthase"/>
</dbReference>
<dbReference type="InterPro" id="IPR015890">
    <property type="entry name" value="Chorismate_C"/>
</dbReference>
<evidence type="ECO:0000256" key="3">
    <source>
        <dbReference type="ARBA" id="ARBA00012824"/>
    </source>
</evidence>
<organism evidence="7 8">
    <name type="scientific">Herbaspirillum lusitanum</name>
    <dbReference type="NCBI Taxonomy" id="213312"/>
    <lineage>
        <taxon>Bacteria</taxon>
        <taxon>Pseudomonadati</taxon>
        <taxon>Pseudomonadota</taxon>
        <taxon>Betaproteobacteria</taxon>
        <taxon>Burkholderiales</taxon>
        <taxon>Oxalobacteraceae</taxon>
        <taxon>Herbaspirillum</taxon>
    </lineage>
</organism>
<accession>A0ABW9ACD2</accession>
<dbReference type="GO" id="GO:0008909">
    <property type="term" value="F:isochorismate synthase activity"/>
    <property type="evidence" value="ECO:0007669"/>
    <property type="project" value="UniProtKB-EC"/>
</dbReference>
<dbReference type="Proteomes" id="UP001629246">
    <property type="component" value="Unassembled WGS sequence"/>
</dbReference>
<dbReference type="NCBIfam" id="TIGR00543">
    <property type="entry name" value="isochor_syn"/>
    <property type="match status" value="1"/>
</dbReference>
<feature type="domain" description="Chorismate-utilising enzyme C-terminal" evidence="6">
    <location>
        <begin position="94"/>
        <end position="350"/>
    </location>
</feature>
<evidence type="ECO:0000259" key="6">
    <source>
        <dbReference type="Pfam" id="PF00425"/>
    </source>
</evidence>
<sequence>MLATGKTSEMPVSTLLRMVAKEHRELQEWPVLAALPFSSDGPAQVLLPDSISRINEAECPDTAATAAPADVARTACSIEEPAHPYAYREQPTPEVYCANVAAALHAIREGRLEKVVLARSLKVKTQIAAADLLRRLAGRNPSAYSFSIRLAESPAGARYLIGASPELLLSKRGRQIASHPLAGSIARSPDPAEDGRRARALLLSAKDRYEHSLVVNAVTTALIPFCTQMHVPAEPTLLATPTMWHLGTEIMGVLKEASTSSLTLAQALHPTPAVCGFPQNVAYDFIHDCEGFERDLFAGLVGWCDANGDGEWAVTIRCAELAVGSATLYAGAGIVHGSSPESELAETSAKLRTMLNAMGLEPLPEAT</sequence>
<evidence type="ECO:0000256" key="2">
    <source>
        <dbReference type="ARBA" id="ARBA00005297"/>
    </source>
</evidence>
<evidence type="ECO:0000313" key="8">
    <source>
        <dbReference type="Proteomes" id="UP001629246"/>
    </source>
</evidence>
<dbReference type="PANTHER" id="PTHR42839">
    <property type="entry name" value="ISOCHORISMATE SYNTHASE ENTC"/>
    <property type="match status" value="1"/>
</dbReference>
<keyword evidence="8" id="KW-1185">Reference proteome</keyword>
<reference evidence="7 8" key="1">
    <citation type="journal article" date="2024" name="Chem. Sci.">
        <title>Discovery of megapolipeptins by genome mining of a Burkholderiales bacteria collection.</title>
        <authorList>
            <person name="Paulo B.S."/>
            <person name="Recchia M.J.J."/>
            <person name="Lee S."/>
            <person name="Fergusson C.H."/>
            <person name="Romanowski S.B."/>
            <person name="Hernandez A."/>
            <person name="Krull N."/>
            <person name="Liu D.Y."/>
            <person name="Cavanagh H."/>
            <person name="Bos A."/>
            <person name="Gray C.A."/>
            <person name="Murphy B.T."/>
            <person name="Linington R.G."/>
            <person name="Eustaquio A.S."/>
        </authorList>
    </citation>
    <scope>NUCLEOTIDE SEQUENCE [LARGE SCALE GENOMIC DNA]</scope>
    <source>
        <strain evidence="7 8">RL21-008-BIB-A</strain>
    </source>
</reference>
<dbReference type="EC" id="5.4.4.2" evidence="3"/>
<evidence type="ECO:0000256" key="1">
    <source>
        <dbReference type="ARBA" id="ARBA00000799"/>
    </source>
</evidence>
<comment type="caution">
    <text evidence="7">The sequence shown here is derived from an EMBL/GenBank/DDBJ whole genome shotgun (WGS) entry which is preliminary data.</text>
</comment>
<comment type="similarity">
    <text evidence="2">Belongs to the isochorismate synthase family.</text>
</comment>
<evidence type="ECO:0000256" key="4">
    <source>
        <dbReference type="ARBA" id="ARBA00023235"/>
    </source>
</evidence>
<name>A0ABW9ACD2_9BURK</name>
<dbReference type="PANTHER" id="PTHR42839:SF2">
    <property type="entry name" value="ISOCHORISMATE SYNTHASE ENTC"/>
    <property type="match status" value="1"/>
</dbReference>
<dbReference type="Gene3D" id="3.60.120.10">
    <property type="entry name" value="Anthranilate synthase"/>
    <property type="match status" value="1"/>
</dbReference>
<gene>
    <name evidence="7" type="ORF">PQR62_17555</name>
</gene>
<proteinExistence type="inferred from homology"/>
<dbReference type="EMBL" id="JAQQFM010000007">
    <property type="protein sequence ID" value="MFL9926086.1"/>
    <property type="molecule type" value="Genomic_DNA"/>
</dbReference>
<comment type="catalytic activity">
    <reaction evidence="1">
        <text>chorismate = isochorismate</text>
        <dbReference type="Rhea" id="RHEA:18985"/>
        <dbReference type="ChEBI" id="CHEBI:29748"/>
        <dbReference type="ChEBI" id="CHEBI:29780"/>
        <dbReference type="EC" id="5.4.4.2"/>
    </reaction>
</comment>
<dbReference type="SUPFAM" id="SSF56322">
    <property type="entry name" value="ADC synthase"/>
    <property type="match status" value="1"/>
</dbReference>
<dbReference type="Pfam" id="PF00425">
    <property type="entry name" value="Chorismate_bind"/>
    <property type="match status" value="1"/>
</dbReference>
<evidence type="ECO:0000256" key="5">
    <source>
        <dbReference type="ARBA" id="ARBA00041564"/>
    </source>
</evidence>
<dbReference type="RefSeq" id="WP_408159279.1">
    <property type="nucleotide sequence ID" value="NZ_JAQQFM010000007.1"/>
</dbReference>
<dbReference type="InterPro" id="IPR005801">
    <property type="entry name" value="ADC_synthase"/>
</dbReference>
<protein>
    <recommendedName>
        <fullName evidence="3">isochorismate synthase</fullName>
        <ecNumber evidence="3">5.4.4.2</ecNumber>
    </recommendedName>
    <alternativeName>
        <fullName evidence="5">Isochorismate mutase</fullName>
    </alternativeName>
</protein>
<keyword evidence="4 7" id="KW-0413">Isomerase</keyword>
<evidence type="ECO:0000313" key="7">
    <source>
        <dbReference type="EMBL" id="MFL9926086.1"/>
    </source>
</evidence>